<reference evidence="3" key="1">
    <citation type="journal article" date="2019" name="Int. J. Syst. Evol. Microbiol.">
        <title>The Global Catalogue of Microorganisms (GCM) 10K type strain sequencing project: providing services to taxonomists for standard genome sequencing and annotation.</title>
        <authorList>
            <consortium name="The Broad Institute Genomics Platform"/>
            <consortium name="The Broad Institute Genome Sequencing Center for Infectious Disease"/>
            <person name="Wu L."/>
            <person name="Ma J."/>
        </authorList>
    </citation>
    <scope>NUCLEOTIDE SEQUENCE [LARGE SCALE GENOMIC DNA]</scope>
    <source>
        <strain evidence="3">CGMCC 4.7106</strain>
    </source>
</reference>
<evidence type="ECO:0000256" key="1">
    <source>
        <dbReference type="SAM" id="Phobius"/>
    </source>
</evidence>
<sequence length="112" mass="11961">MNPLLEAIVTNGLVFDALGIIGLGVLALAALKLTKSERSWGGSMMAYGAVALLAARVFILLYPFFGSDDFLHAIGPIGTSLTIALPPLFLTFGLAGVVWGLWGHEKWMKSRD</sequence>
<dbReference type="Proteomes" id="UP001597375">
    <property type="component" value="Unassembled WGS sequence"/>
</dbReference>
<evidence type="ECO:0000313" key="2">
    <source>
        <dbReference type="EMBL" id="MFD2256972.1"/>
    </source>
</evidence>
<keyword evidence="1" id="KW-0812">Transmembrane</keyword>
<gene>
    <name evidence="2" type="ORF">ACFSSA_09810</name>
</gene>
<keyword evidence="1" id="KW-1133">Transmembrane helix</keyword>
<feature type="transmembrane region" description="Helical" evidence="1">
    <location>
        <begin position="77"/>
        <end position="102"/>
    </location>
</feature>
<feature type="transmembrane region" description="Helical" evidence="1">
    <location>
        <begin position="12"/>
        <end position="33"/>
    </location>
</feature>
<organism evidence="2 3">
    <name type="scientific">Luteolibacter algae</name>
    <dbReference type="NCBI Taxonomy" id="454151"/>
    <lineage>
        <taxon>Bacteria</taxon>
        <taxon>Pseudomonadati</taxon>
        <taxon>Verrucomicrobiota</taxon>
        <taxon>Verrucomicrobiia</taxon>
        <taxon>Verrucomicrobiales</taxon>
        <taxon>Verrucomicrobiaceae</taxon>
        <taxon>Luteolibacter</taxon>
    </lineage>
</organism>
<keyword evidence="1" id="KW-0472">Membrane</keyword>
<protein>
    <submittedName>
        <fullName evidence="2">Uncharacterized protein</fullName>
    </submittedName>
</protein>
<evidence type="ECO:0000313" key="3">
    <source>
        <dbReference type="Proteomes" id="UP001597375"/>
    </source>
</evidence>
<keyword evidence="3" id="KW-1185">Reference proteome</keyword>
<dbReference type="RefSeq" id="WP_386820260.1">
    <property type="nucleotide sequence ID" value="NZ_JBHUIT010000017.1"/>
</dbReference>
<comment type="caution">
    <text evidence="2">The sequence shown here is derived from an EMBL/GenBank/DDBJ whole genome shotgun (WGS) entry which is preliminary data.</text>
</comment>
<proteinExistence type="predicted"/>
<feature type="transmembrane region" description="Helical" evidence="1">
    <location>
        <begin position="45"/>
        <end position="65"/>
    </location>
</feature>
<accession>A0ABW5D7G2</accession>
<name>A0ABW5D7G2_9BACT</name>
<dbReference type="EMBL" id="JBHUIT010000017">
    <property type="protein sequence ID" value="MFD2256972.1"/>
    <property type="molecule type" value="Genomic_DNA"/>
</dbReference>